<evidence type="ECO:0000313" key="3">
    <source>
        <dbReference type="Proteomes" id="UP000669179"/>
    </source>
</evidence>
<dbReference type="AlphaFoldDB" id="A0A939T208"/>
<comment type="caution">
    <text evidence="2">The sequence shown here is derived from an EMBL/GenBank/DDBJ whole genome shotgun (WGS) entry which is preliminary data.</text>
</comment>
<sequence length="233" mass="25574">MRALLIGHDHLSLPGAVGERLVDHGWDVTELVVVPAERYLEPNVECEFPDPLDWDLVVPLGSPWSVNDVERIGAWVAPELTMLRKAHEADVPLLGICFGGQALAAALGGSVERAPRAEIGWVPVETDDASAVGPGPWFQFHYDRFLLPPGAVEIARNEVCSQAFTIGRSMGVQFHPEITAHELELWLGNGGDAEVRSQGLEPEVLMEEIRREEAAAFARTRVLVDGFLARMTR</sequence>
<dbReference type="Proteomes" id="UP000669179">
    <property type="component" value="Unassembled WGS sequence"/>
</dbReference>
<dbReference type="GO" id="GO:0005829">
    <property type="term" value="C:cytosol"/>
    <property type="evidence" value="ECO:0007669"/>
    <property type="project" value="TreeGrafter"/>
</dbReference>
<dbReference type="Pfam" id="PF00117">
    <property type="entry name" value="GATase"/>
    <property type="match status" value="1"/>
</dbReference>
<dbReference type="PROSITE" id="PS51273">
    <property type="entry name" value="GATASE_TYPE_1"/>
    <property type="match status" value="1"/>
</dbReference>
<evidence type="ECO:0000313" key="2">
    <source>
        <dbReference type="EMBL" id="MBO2445733.1"/>
    </source>
</evidence>
<dbReference type="InterPro" id="IPR029062">
    <property type="entry name" value="Class_I_gatase-like"/>
</dbReference>
<keyword evidence="2" id="KW-0315">Glutamine amidotransferase</keyword>
<dbReference type="PANTHER" id="PTHR42695">
    <property type="entry name" value="GLUTAMINE AMIDOTRANSFERASE YLR126C-RELATED"/>
    <property type="match status" value="1"/>
</dbReference>
<organism evidence="2 3">
    <name type="scientific">Actinomadura barringtoniae</name>
    <dbReference type="NCBI Taxonomy" id="1427535"/>
    <lineage>
        <taxon>Bacteria</taxon>
        <taxon>Bacillati</taxon>
        <taxon>Actinomycetota</taxon>
        <taxon>Actinomycetes</taxon>
        <taxon>Streptosporangiales</taxon>
        <taxon>Thermomonosporaceae</taxon>
        <taxon>Actinomadura</taxon>
    </lineage>
</organism>
<dbReference type="RefSeq" id="WP_208253337.1">
    <property type="nucleotide sequence ID" value="NZ_JAGEOJ010000001.1"/>
</dbReference>
<dbReference type="Gene3D" id="3.40.50.880">
    <property type="match status" value="1"/>
</dbReference>
<gene>
    <name evidence="2" type="ORF">J4573_01380</name>
</gene>
<dbReference type="InterPro" id="IPR044992">
    <property type="entry name" value="ChyE-like"/>
</dbReference>
<dbReference type="SUPFAM" id="SSF52317">
    <property type="entry name" value="Class I glutamine amidotransferase-like"/>
    <property type="match status" value="1"/>
</dbReference>
<proteinExistence type="predicted"/>
<dbReference type="InterPro" id="IPR017926">
    <property type="entry name" value="GATASE"/>
</dbReference>
<name>A0A939T208_9ACTN</name>
<dbReference type="CDD" id="cd01741">
    <property type="entry name" value="GATase1_1"/>
    <property type="match status" value="1"/>
</dbReference>
<accession>A0A939T208</accession>
<reference evidence="2" key="1">
    <citation type="submission" date="2021-03" db="EMBL/GenBank/DDBJ databases">
        <authorList>
            <person name="Kanchanasin P."/>
            <person name="Saeng-In P."/>
            <person name="Phongsopitanun W."/>
            <person name="Yuki M."/>
            <person name="Kudo T."/>
            <person name="Ohkuma M."/>
            <person name="Tanasupawat S."/>
        </authorList>
    </citation>
    <scope>NUCLEOTIDE SEQUENCE</scope>
    <source>
        <strain evidence="2">GKU 128</strain>
    </source>
</reference>
<dbReference type="EMBL" id="JAGEOJ010000001">
    <property type="protein sequence ID" value="MBO2445733.1"/>
    <property type="molecule type" value="Genomic_DNA"/>
</dbReference>
<evidence type="ECO:0000259" key="1">
    <source>
        <dbReference type="Pfam" id="PF00117"/>
    </source>
</evidence>
<dbReference type="PANTHER" id="PTHR42695:SF5">
    <property type="entry name" value="GLUTAMINE AMIDOTRANSFERASE YLR126C-RELATED"/>
    <property type="match status" value="1"/>
</dbReference>
<keyword evidence="3" id="KW-1185">Reference proteome</keyword>
<feature type="domain" description="Glutamine amidotransferase" evidence="1">
    <location>
        <begin position="53"/>
        <end position="181"/>
    </location>
</feature>
<protein>
    <submittedName>
        <fullName evidence="2">Type 1 glutamine amidotransferase</fullName>
    </submittedName>
</protein>